<dbReference type="Pfam" id="PF01668">
    <property type="entry name" value="SmpB"/>
    <property type="match status" value="1"/>
</dbReference>
<dbReference type="PROSITE" id="PS01317">
    <property type="entry name" value="SSRP"/>
    <property type="match status" value="1"/>
</dbReference>
<dbReference type="PANTHER" id="PTHR30308:SF2">
    <property type="entry name" value="SSRA-BINDING PROTEIN"/>
    <property type="match status" value="1"/>
</dbReference>
<dbReference type="InterPro" id="IPR000037">
    <property type="entry name" value="SsrA-bd_prot"/>
</dbReference>
<comment type="similarity">
    <text evidence="3">Belongs to the SmpB family.</text>
</comment>
<dbReference type="HAMAP" id="MF_00023">
    <property type="entry name" value="SmpB"/>
    <property type="match status" value="1"/>
</dbReference>
<comment type="function">
    <text evidence="3">Required for rescue of stalled ribosomes mediated by trans-translation. Binds to transfer-messenger RNA (tmRNA), required for stable association of tmRNA with ribosomes. tmRNA and SmpB together mimic tRNA shape, replacing the anticodon stem-loop with SmpB. tmRNA is encoded by the ssrA gene; the 2 termini fold to resemble tRNA(Ala) and it encodes a 'tag peptide', a short internal open reading frame. During trans-translation Ala-aminoacylated tmRNA acts like a tRNA, entering the A-site of stalled ribosomes, displacing the stalled mRNA. The ribosome then switches to translate the ORF on the tmRNA; the nascent peptide is terminated with the 'tag peptide' encoded by the tmRNA and targeted for degradation. The ribosome is freed to recommence translation, which seems to be the essential function of trans-translation.</text>
</comment>
<evidence type="ECO:0000313" key="5">
    <source>
        <dbReference type="EMBL" id="SCG36883.1"/>
    </source>
</evidence>
<dbReference type="EMBL" id="FMDM01000001">
    <property type="protein sequence ID" value="SCG36883.1"/>
    <property type="molecule type" value="Genomic_DNA"/>
</dbReference>
<feature type="compositionally biased region" description="Basic residues" evidence="4">
    <location>
        <begin position="1"/>
        <end position="15"/>
    </location>
</feature>
<dbReference type="NCBIfam" id="TIGR00086">
    <property type="entry name" value="smpB"/>
    <property type="match status" value="1"/>
</dbReference>
<evidence type="ECO:0000256" key="1">
    <source>
        <dbReference type="ARBA" id="ARBA00022490"/>
    </source>
</evidence>
<comment type="subcellular location">
    <subcellularLocation>
        <location evidence="3">Cytoplasm</location>
    </subcellularLocation>
    <text evidence="3">The tmRNA-SmpB complex associates with stalled 70S ribosomes.</text>
</comment>
<reference evidence="6" key="1">
    <citation type="submission" date="2016-06" db="EMBL/GenBank/DDBJ databases">
        <authorList>
            <person name="Varghese N."/>
            <person name="Submissions Spin"/>
        </authorList>
    </citation>
    <scope>NUCLEOTIDE SEQUENCE [LARGE SCALE GENOMIC DNA]</scope>
    <source>
        <strain evidence="6">DSM 45647</strain>
    </source>
</reference>
<dbReference type="InterPro" id="IPR023620">
    <property type="entry name" value="SmpB"/>
</dbReference>
<dbReference type="STRING" id="745366.GA0070213_101516"/>
<gene>
    <name evidence="3" type="primary">smpB</name>
    <name evidence="5" type="ORF">GA0070213_101516</name>
</gene>
<sequence length="188" mass="21292">MPRLTLPHHARRRRQPAGAGGYPAGVARENGRKLIASNKKARHDYDVLKTYEAGIVLAGTEVKSLREGRVSLVDAFAQERDGELWLYGLHIAEYGFGTWTNHAPRRTRKLLLHRVEIARILEKLRDGGVTLVPLSMYFADGWAKVELGLARGRRSYDKRQALAERDAKREIAREMGRRLKGRAATRRG</sequence>
<evidence type="ECO:0000256" key="4">
    <source>
        <dbReference type="SAM" id="MobiDB-lite"/>
    </source>
</evidence>
<dbReference type="SUPFAM" id="SSF74982">
    <property type="entry name" value="Small protein B (SmpB)"/>
    <property type="match status" value="1"/>
</dbReference>
<keyword evidence="1 3" id="KW-0963">Cytoplasm</keyword>
<evidence type="ECO:0000313" key="6">
    <source>
        <dbReference type="Proteomes" id="UP000199360"/>
    </source>
</evidence>
<evidence type="ECO:0000256" key="2">
    <source>
        <dbReference type="ARBA" id="ARBA00022884"/>
    </source>
</evidence>
<dbReference type="NCBIfam" id="NF003843">
    <property type="entry name" value="PRK05422.1"/>
    <property type="match status" value="1"/>
</dbReference>
<name>A0A1C5GT12_9ACTN</name>
<dbReference type="AlphaFoldDB" id="A0A1C5GT12"/>
<dbReference type="InterPro" id="IPR020081">
    <property type="entry name" value="SsrA-bd_prot_CS"/>
</dbReference>
<dbReference type="CDD" id="cd09294">
    <property type="entry name" value="SmpB"/>
    <property type="match status" value="1"/>
</dbReference>
<keyword evidence="2 3" id="KW-0694">RNA-binding</keyword>
<accession>A0A1C5GT12</accession>
<feature type="region of interest" description="Disordered" evidence="4">
    <location>
        <begin position="1"/>
        <end position="23"/>
    </location>
</feature>
<evidence type="ECO:0000256" key="3">
    <source>
        <dbReference type="HAMAP-Rule" id="MF_00023"/>
    </source>
</evidence>
<dbReference type="GO" id="GO:0005829">
    <property type="term" value="C:cytosol"/>
    <property type="evidence" value="ECO:0007669"/>
    <property type="project" value="TreeGrafter"/>
</dbReference>
<proteinExistence type="inferred from homology"/>
<organism evidence="5 6">
    <name type="scientific">Micromonospora humi</name>
    <dbReference type="NCBI Taxonomy" id="745366"/>
    <lineage>
        <taxon>Bacteria</taxon>
        <taxon>Bacillati</taxon>
        <taxon>Actinomycetota</taxon>
        <taxon>Actinomycetes</taxon>
        <taxon>Micromonosporales</taxon>
        <taxon>Micromonosporaceae</taxon>
        <taxon>Micromonospora</taxon>
    </lineage>
</organism>
<dbReference type="PANTHER" id="PTHR30308">
    <property type="entry name" value="TMRNA-BINDING COMPONENT OF TRANS-TRANSLATION TAGGING COMPLEX"/>
    <property type="match status" value="1"/>
</dbReference>
<dbReference type="GO" id="GO:0070930">
    <property type="term" value="P:trans-translation-dependent protein tagging"/>
    <property type="evidence" value="ECO:0007669"/>
    <property type="project" value="TreeGrafter"/>
</dbReference>
<keyword evidence="6" id="KW-1185">Reference proteome</keyword>
<protein>
    <recommendedName>
        <fullName evidence="3">SsrA-binding protein</fullName>
    </recommendedName>
    <alternativeName>
        <fullName evidence="3">Small protein B</fullName>
    </alternativeName>
</protein>
<dbReference type="GO" id="GO:0070929">
    <property type="term" value="P:trans-translation"/>
    <property type="evidence" value="ECO:0007669"/>
    <property type="project" value="UniProtKB-UniRule"/>
</dbReference>
<dbReference type="GO" id="GO:0003723">
    <property type="term" value="F:RNA binding"/>
    <property type="evidence" value="ECO:0007669"/>
    <property type="project" value="UniProtKB-UniRule"/>
</dbReference>
<dbReference type="Gene3D" id="2.40.280.10">
    <property type="match status" value="1"/>
</dbReference>
<dbReference type="Proteomes" id="UP000199360">
    <property type="component" value="Unassembled WGS sequence"/>
</dbReference>